<keyword evidence="3" id="KW-1185">Reference proteome</keyword>
<accession>A0ABD3BJI5</accession>
<evidence type="ECO:0000256" key="1">
    <source>
        <dbReference type="SAM" id="Phobius"/>
    </source>
</evidence>
<dbReference type="AlphaFoldDB" id="A0ABD3BJI5"/>
<keyword evidence="1" id="KW-1133">Transmembrane helix</keyword>
<keyword evidence="1" id="KW-0472">Membrane</keyword>
<evidence type="ECO:0000313" key="2">
    <source>
        <dbReference type="EMBL" id="KAL3616885.1"/>
    </source>
</evidence>
<proteinExistence type="predicted"/>
<name>A0ABD3BJI5_9LAMI</name>
<feature type="transmembrane region" description="Helical" evidence="1">
    <location>
        <begin position="59"/>
        <end position="76"/>
    </location>
</feature>
<dbReference type="Proteomes" id="UP001632038">
    <property type="component" value="Unassembled WGS sequence"/>
</dbReference>
<comment type="caution">
    <text evidence="2">The sequence shown here is derived from an EMBL/GenBank/DDBJ whole genome shotgun (WGS) entry which is preliminary data.</text>
</comment>
<gene>
    <name evidence="2" type="ORF">CASFOL_039279</name>
</gene>
<dbReference type="PANTHER" id="PTHR35997">
    <property type="entry name" value="COTTON FIBER PROTEIN-RELATED"/>
    <property type="match status" value="1"/>
</dbReference>
<organism evidence="2 3">
    <name type="scientific">Castilleja foliolosa</name>
    <dbReference type="NCBI Taxonomy" id="1961234"/>
    <lineage>
        <taxon>Eukaryota</taxon>
        <taxon>Viridiplantae</taxon>
        <taxon>Streptophyta</taxon>
        <taxon>Embryophyta</taxon>
        <taxon>Tracheophyta</taxon>
        <taxon>Spermatophyta</taxon>
        <taxon>Magnoliopsida</taxon>
        <taxon>eudicotyledons</taxon>
        <taxon>Gunneridae</taxon>
        <taxon>Pentapetalae</taxon>
        <taxon>asterids</taxon>
        <taxon>lamiids</taxon>
        <taxon>Lamiales</taxon>
        <taxon>Orobanchaceae</taxon>
        <taxon>Pedicularideae</taxon>
        <taxon>Castillejinae</taxon>
        <taxon>Castilleja</taxon>
    </lineage>
</organism>
<dbReference type="EMBL" id="JAVIJP010000087">
    <property type="protein sequence ID" value="KAL3616885.1"/>
    <property type="molecule type" value="Genomic_DNA"/>
</dbReference>
<feature type="transmembrane region" description="Helical" evidence="1">
    <location>
        <begin position="27"/>
        <end position="47"/>
    </location>
</feature>
<sequence length="258" mass="30192">MATPNLNYEENSPDFGKFKKHPNNSNLISFWAFLISIFIYITVFYAFNLSPSSLLCTPKFWFIISNTLILIIAADFSTNKNHREFYEEYHNNSLRSASNNISLYEIQYEKIGNTPKYRENEVYEELKAPEKIIVMVENKSPEIPKTSEKADKLGKKVINFRNPNRKVKIDRARVVKKREAKCVDLCNSEKLNILAGNKETDFVPKTLSERYEEYVGETTTLAENEFSRMSDEELNRRVEDFIRRFNRQIRLQAVNGSN</sequence>
<reference evidence="3" key="1">
    <citation type="journal article" date="2024" name="IScience">
        <title>Strigolactones Initiate the Formation of Haustorium-like Structures in Castilleja.</title>
        <authorList>
            <person name="Buerger M."/>
            <person name="Peterson D."/>
            <person name="Chory J."/>
        </authorList>
    </citation>
    <scope>NUCLEOTIDE SEQUENCE [LARGE SCALE GENOMIC DNA]</scope>
</reference>
<dbReference type="PANTHER" id="PTHR35997:SF6">
    <property type="entry name" value="COTTON FIBER PROTEIN"/>
    <property type="match status" value="1"/>
</dbReference>
<protein>
    <submittedName>
        <fullName evidence="2">Uncharacterized protein</fullName>
    </submittedName>
</protein>
<dbReference type="InterPro" id="IPR008480">
    <property type="entry name" value="DUF761_pln"/>
</dbReference>
<keyword evidence="1" id="KW-0812">Transmembrane</keyword>
<evidence type="ECO:0000313" key="3">
    <source>
        <dbReference type="Proteomes" id="UP001632038"/>
    </source>
</evidence>
<dbReference type="Pfam" id="PF05553">
    <property type="entry name" value="DUF761"/>
    <property type="match status" value="1"/>
</dbReference>